<organism evidence="2 3">
    <name type="scientific">Theobroma cacao</name>
    <name type="common">Cacao</name>
    <name type="synonym">Cocoa</name>
    <dbReference type="NCBI Taxonomy" id="3641"/>
    <lineage>
        <taxon>Eukaryota</taxon>
        <taxon>Viridiplantae</taxon>
        <taxon>Streptophyta</taxon>
        <taxon>Embryophyta</taxon>
        <taxon>Tracheophyta</taxon>
        <taxon>Spermatophyta</taxon>
        <taxon>Magnoliopsida</taxon>
        <taxon>eudicotyledons</taxon>
        <taxon>Gunneridae</taxon>
        <taxon>Pentapetalae</taxon>
        <taxon>rosids</taxon>
        <taxon>malvids</taxon>
        <taxon>Malvales</taxon>
        <taxon>Malvaceae</taxon>
        <taxon>Byttnerioideae</taxon>
        <taxon>Theobroma</taxon>
    </lineage>
</organism>
<evidence type="ECO:0000313" key="2">
    <source>
        <dbReference type="EMBL" id="EOY19231.1"/>
    </source>
</evidence>
<dbReference type="Gramene" id="EOY19231">
    <property type="protein sequence ID" value="EOY19231"/>
    <property type="gene ID" value="TCM_044210"/>
</dbReference>
<dbReference type="Proteomes" id="UP000026915">
    <property type="component" value="Chromosome 10"/>
</dbReference>
<proteinExistence type="predicted"/>
<name>A0A061FQA3_THECC</name>
<gene>
    <name evidence="2" type="ORF">TCM_044210</name>
</gene>
<sequence>MSLKILFLLSLLRMTMMIERIVRQAKCEASRELFCCKLTKGNFFVRAHDGSKMLGYIEKLRQLGFVMDHQLCVDLVLQYNS</sequence>
<keyword evidence="3" id="KW-1185">Reference proteome</keyword>
<evidence type="ECO:0000313" key="3">
    <source>
        <dbReference type="Proteomes" id="UP000026915"/>
    </source>
</evidence>
<dbReference type="AlphaFoldDB" id="A0A061FQA3"/>
<dbReference type="EMBL" id="CM001888">
    <property type="protein sequence ID" value="EOY19231.1"/>
    <property type="molecule type" value="Genomic_DNA"/>
</dbReference>
<reference evidence="2 3" key="1">
    <citation type="journal article" date="2013" name="Genome Biol.">
        <title>The genome sequence of the most widely cultivated cacao type and its use to identify candidate genes regulating pod color.</title>
        <authorList>
            <person name="Motamayor J.C."/>
            <person name="Mockaitis K."/>
            <person name="Schmutz J."/>
            <person name="Haiminen N."/>
            <person name="Iii D.L."/>
            <person name="Cornejo O."/>
            <person name="Findley S.D."/>
            <person name="Zheng P."/>
            <person name="Utro F."/>
            <person name="Royaert S."/>
            <person name="Saski C."/>
            <person name="Jenkins J."/>
            <person name="Podicheti R."/>
            <person name="Zhao M."/>
            <person name="Scheffler B.E."/>
            <person name="Stack J.C."/>
            <person name="Feltus F.A."/>
            <person name="Mustiga G.M."/>
            <person name="Amores F."/>
            <person name="Phillips W."/>
            <person name="Marelli J.P."/>
            <person name="May G.D."/>
            <person name="Shapiro H."/>
            <person name="Ma J."/>
            <person name="Bustamante C.D."/>
            <person name="Schnell R.J."/>
            <person name="Main D."/>
            <person name="Gilbert D."/>
            <person name="Parida L."/>
            <person name="Kuhn D.N."/>
        </authorList>
    </citation>
    <scope>NUCLEOTIDE SEQUENCE [LARGE SCALE GENOMIC DNA]</scope>
    <source>
        <strain evidence="3">cv. Matina 1-6</strain>
    </source>
</reference>
<protein>
    <submittedName>
        <fullName evidence="2">Uncharacterized protein</fullName>
    </submittedName>
</protein>
<dbReference type="InParanoid" id="A0A061FQA3"/>
<feature type="chain" id="PRO_5001602276" evidence="1">
    <location>
        <begin position="18"/>
        <end position="81"/>
    </location>
</feature>
<keyword evidence="1" id="KW-0732">Signal</keyword>
<feature type="signal peptide" evidence="1">
    <location>
        <begin position="1"/>
        <end position="17"/>
    </location>
</feature>
<accession>A0A061FQA3</accession>
<evidence type="ECO:0000256" key="1">
    <source>
        <dbReference type="SAM" id="SignalP"/>
    </source>
</evidence>
<dbReference type="HOGENOM" id="CLU_2578661_0_0_1"/>